<evidence type="ECO:0000313" key="1">
    <source>
        <dbReference type="EMBL" id="BBI51255.1"/>
    </source>
</evidence>
<dbReference type="EMBL" id="AP019416">
    <property type="protein sequence ID" value="BBI51255.1"/>
    <property type="molecule type" value="Genomic_DNA"/>
</dbReference>
<protein>
    <submittedName>
        <fullName evidence="1">Uncharacterized protein</fullName>
    </submittedName>
</protein>
<evidence type="ECO:0000313" key="2">
    <source>
        <dbReference type="Proteomes" id="UP000289555"/>
    </source>
</evidence>
<name>A0ABN5WXX7_9GAMM</name>
<accession>A0ABN5WXX7</accession>
<organism evidence="1 2">
    <name type="scientific">Vreelandella olivaria</name>
    <dbReference type="NCBI Taxonomy" id="390919"/>
    <lineage>
        <taxon>Bacteria</taxon>
        <taxon>Pseudomonadati</taxon>
        <taxon>Pseudomonadota</taxon>
        <taxon>Gammaproteobacteria</taxon>
        <taxon>Oceanospirillales</taxon>
        <taxon>Halomonadaceae</taxon>
        <taxon>Vreelandella</taxon>
    </lineage>
</organism>
<keyword evidence="2" id="KW-1185">Reference proteome</keyword>
<proteinExistence type="predicted"/>
<reference evidence="2" key="1">
    <citation type="journal article" date="2019" name="Microbiol. Resour. Announc.">
        <title>Complete Genome Sequence of Halomonas olivaria, a Moderately Halophilic Bacterium Isolated from Olive Processing Effluents, Obtained by Nanopore Sequencing.</title>
        <authorList>
            <person name="Nagata S."/>
            <person name="Ii K.M."/>
            <person name="Tsukimi T."/>
            <person name="Miura M.C."/>
            <person name="Galipon J."/>
            <person name="Arakawa K."/>
        </authorList>
    </citation>
    <scope>NUCLEOTIDE SEQUENCE [LARGE SCALE GENOMIC DNA]</scope>
    <source>
        <strain evidence="2">TYRC17</strain>
    </source>
</reference>
<gene>
    <name evidence="1" type="ORF">HORIV_36760</name>
</gene>
<sequence length="52" mass="5861">MALCLFHFTLALSGSFRFGFTFSRFCRLLLSLSCRLFSAALGLGLRGRTCFF</sequence>
<dbReference type="Proteomes" id="UP000289555">
    <property type="component" value="Chromosome"/>
</dbReference>